<dbReference type="InterPro" id="IPR001245">
    <property type="entry name" value="Ser-Thr/Tyr_kinase_cat_dom"/>
</dbReference>
<keyword evidence="11" id="KW-1185">Reference proteome</keyword>
<dbReference type="GO" id="GO:0005886">
    <property type="term" value="C:plasma membrane"/>
    <property type="evidence" value="ECO:0007669"/>
    <property type="project" value="TreeGrafter"/>
</dbReference>
<feature type="region of interest" description="Disordered" evidence="6">
    <location>
        <begin position="995"/>
        <end position="1053"/>
    </location>
</feature>
<evidence type="ECO:0000256" key="2">
    <source>
        <dbReference type="ARBA" id="ARBA00022443"/>
    </source>
</evidence>
<dbReference type="InterPro" id="IPR050122">
    <property type="entry name" value="RTK"/>
</dbReference>
<dbReference type="PROSITE" id="PS50108">
    <property type="entry name" value="CRIB"/>
    <property type="match status" value="1"/>
</dbReference>
<evidence type="ECO:0000256" key="4">
    <source>
        <dbReference type="PROSITE-ProRule" id="PRU00192"/>
    </source>
</evidence>
<comment type="catalytic activity">
    <reaction evidence="3">
        <text>L-tyrosyl-[protein] + ATP = O-phospho-L-tyrosyl-[protein] + ADP + H(+)</text>
        <dbReference type="Rhea" id="RHEA:10596"/>
        <dbReference type="Rhea" id="RHEA-COMP:10136"/>
        <dbReference type="Rhea" id="RHEA-COMP:20101"/>
        <dbReference type="ChEBI" id="CHEBI:15378"/>
        <dbReference type="ChEBI" id="CHEBI:30616"/>
        <dbReference type="ChEBI" id="CHEBI:46858"/>
        <dbReference type="ChEBI" id="CHEBI:61978"/>
        <dbReference type="ChEBI" id="CHEBI:456216"/>
        <dbReference type="EC" id="2.7.10.1"/>
    </reaction>
</comment>
<dbReference type="Gene3D" id="4.10.680.10">
    <property type="entry name" value="Cdc42-like binding domain"/>
    <property type="match status" value="1"/>
</dbReference>
<gene>
    <name evidence="10" type="ORF">D915_004466</name>
</gene>
<name>A0A4E0RD28_FASHE</name>
<dbReference type="PROSITE" id="PS00107">
    <property type="entry name" value="PROTEIN_KINASE_ATP"/>
    <property type="match status" value="1"/>
</dbReference>
<feature type="compositionally biased region" description="Low complexity" evidence="6">
    <location>
        <begin position="1087"/>
        <end position="1104"/>
    </location>
</feature>
<feature type="domain" description="CRIB" evidence="9">
    <location>
        <begin position="585"/>
        <end position="600"/>
    </location>
</feature>
<accession>A0A4E0RD28</accession>
<evidence type="ECO:0000256" key="5">
    <source>
        <dbReference type="PROSITE-ProRule" id="PRU10141"/>
    </source>
</evidence>
<feature type="compositionally biased region" description="Polar residues" evidence="6">
    <location>
        <begin position="797"/>
        <end position="813"/>
    </location>
</feature>
<feature type="domain" description="SH3" evidence="7">
    <location>
        <begin position="519"/>
        <end position="579"/>
    </location>
</feature>
<keyword evidence="2 4" id="KW-0728">SH3 domain</keyword>
<feature type="binding site" evidence="5">
    <location>
        <position position="243"/>
    </location>
    <ligand>
        <name>ATP</name>
        <dbReference type="ChEBI" id="CHEBI:30616"/>
    </ligand>
</feature>
<feature type="region of interest" description="Disordered" evidence="6">
    <location>
        <begin position="760"/>
        <end position="899"/>
    </location>
</feature>
<dbReference type="EMBL" id="JXXN02001578">
    <property type="protein sequence ID" value="THD24475.1"/>
    <property type="molecule type" value="Genomic_DNA"/>
</dbReference>
<dbReference type="InterPro" id="IPR001452">
    <property type="entry name" value="SH3_domain"/>
</dbReference>
<evidence type="ECO:0000313" key="10">
    <source>
        <dbReference type="EMBL" id="THD24475.1"/>
    </source>
</evidence>
<dbReference type="CDD" id="cd00174">
    <property type="entry name" value="SH3"/>
    <property type="match status" value="1"/>
</dbReference>
<feature type="domain" description="Protein kinase" evidence="8">
    <location>
        <begin position="211"/>
        <end position="523"/>
    </location>
</feature>
<dbReference type="GO" id="GO:0043235">
    <property type="term" value="C:receptor complex"/>
    <property type="evidence" value="ECO:0007669"/>
    <property type="project" value="TreeGrafter"/>
</dbReference>
<dbReference type="Gene3D" id="1.10.510.10">
    <property type="entry name" value="Transferase(Phosphotransferase) domain 1"/>
    <property type="match status" value="1"/>
</dbReference>
<keyword evidence="10" id="KW-0808">Transferase</keyword>
<dbReference type="InterPro" id="IPR020635">
    <property type="entry name" value="Tyr_kinase_cat_dom"/>
</dbReference>
<evidence type="ECO:0000256" key="3">
    <source>
        <dbReference type="ARBA" id="ARBA00051243"/>
    </source>
</evidence>
<feature type="compositionally biased region" description="Basic and acidic residues" evidence="6">
    <location>
        <begin position="180"/>
        <end position="190"/>
    </location>
</feature>
<dbReference type="Gene3D" id="3.30.200.20">
    <property type="entry name" value="Phosphorylase Kinase, domain 1"/>
    <property type="match status" value="1"/>
</dbReference>
<evidence type="ECO:0000259" key="8">
    <source>
        <dbReference type="PROSITE" id="PS50011"/>
    </source>
</evidence>
<dbReference type="SUPFAM" id="SSF50044">
    <property type="entry name" value="SH3-domain"/>
    <property type="match status" value="1"/>
</dbReference>
<evidence type="ECO:0000259" key="7">
    <source>
        <dbReference type="PROSITE" id="PS50002"/>
    </source>
</evidence>
<evidence type="ECO:0000313" key="11">
    <source>
        <dbReference type="Proteomes" id="UP000230066"/>
    </source>
</evidence>
<feature type="compositionally biased region" description="Polar residues" evidence="6">
    <location>
        <begin position="1072"/>
        <end position="1086"/>
    </location>
</feature>
<dbReference type="InterPro" id="IPR000719">
    <property type="entry name" value="Prot_kinase_dom"/>
</dbReference>
<dbReference type="Gene3D" id="2.30.30.40">
    <property type="entry name" value="SH3 Domains"/>
    <property type="match status" value="1"/>
</dbReference>
<dbReference type="PROSITE" id="PS00109">
    <property type="entry name" value="PROTEIN_KINASE_TYR"/>
    <property type="match status" value="1"/>
</dbReference>
<dbReference type="PANTHER" id="PTHR24416">
    <property type="entry name" value="TYROSINE-PROTEIN KINASE RECEPTOR"/>
    <property type="match status" value="1"/>
</dbReference>
<dbReference type="PROSITE" id="PS50011">
    <property type="entry name" value="PROTEIN_KINASE_DOM"/>
    <property type="match status" value="1"/>
</dbReference>
<dbReference type="Pfam" id="PF07714">
    <property type="entry name" value="PK_Tyr_Ser-Thr"/>
    <property type="match status" value="2"/>
</dbReference>
<feature type="region of interest" description="Disordered" evidence="6">
    <location>
        <begin position="613"/>
        <end position="635"/>
    </location>
</feature>
<dbReference type="SUPFAM" id="SSF56112">
    <property type="entry name" value="Protein kinase-like (PK-like)"/>
    <property type="match status" value="1"/>
</dbReference>
<evidence type="ECO:0000256" key="1">
    <source>
        <dbReference type="ARBA" id="ARBA00004167"/>
    </source>
</evidence>
<keyword evidence="5" id="KW-0067">ATP-binding</keyword>
<evidence type="ECO:0000259" key="9">
    <source>
        <dbReference type="PROSITE" id="PS50108"/>
    </source>
</evidence>
<comment type="caution">
    <text evidence="10">The sequence shown here is derived from an EMBL/GenBank/DDBJ whole genome shotgun (WGS) entry which is preliminary data.</text>
</comment>
<dbReference type="GO" id="GO:0007169">
    <property type="term" value="P:cell surface receptor protein tyrosine kinase signaling pathway"/>
    <property type="evidence" value="ECO:0007669"/>
    <property type="project" value="TreeGrafter"/>
</dbReference>
<organism evidence="10 11">
    <name type="scientific">Fasciola hepatica</name>
    <name type="common">Liver fluke</name>
    <dbReference type="NCBI Taxonomy" id="6192"/>
    <lineage>
        <taxon>Eukaryota</taxon>
        <taxon>Metazoa</taxon>
        <taxon>Spiralia</taxon>
        <taxon>Lophotrochozoa</taxon>
        <taxon>Platyhelminthes</taxon>
        <taxon>Trematoda</taxon>
        <taxon>Digenea</taxon>
        <taxon>Plagiorchiida</taxon>
        <taxon>Echinostomata</taxon>
        <taxon>Echinostomatoidea</taxon>
        <taxon>Fasciolidae</taxon>
        <taxon>Fasciola</taxon>
    </lineage>
</organism>
<dbReference type="Proteomes" id="UP000230066">
    <property type="component" value="Unassembled WGS sequence"/>
</dbReference>
<sequence>MIPRKTFYPWTRDHLNNYGKVSDSLYVFLNSICLRHLYSVCKKRLRITTPSDFARLRVYELEVAGLTEVEINRLVCRLLDLGLPTGNLLPAADNLNSVSSVCPAFDRLPSLGNAFRPKPLRKLVGLKHKFHASAPVSPARYDDFRACDSTRYGPQWTSVDHSRFQPGQRSNSFVIAADSSHTDKSDRRANDSGPDSAQRSPLTCLISDQDIKLHSRIGVGSFGIVRRADWTTPSGEVIAVAVKLLRPEAMVGDFYANFLDELRAMQCLSHPNLIRLHGVVLSNPIMMVTELAPLGSLLLHLRAQSLCAANTTVNSPCQVPRALQIDSLWDMGVQIACGMAYLCSRDLVHRDLAARNVLMVSVRRGQFPQVKIGDFGLVRSVTYIDHQSTNKTVLEEETESEIITDSVHSHPDAVYTGRVEQRIPFAWSAPECLRDRLFSQASDVWSWGVTCWEIWTWGAAPWSGLDSIKLLSVLDSGRRLAWPRQSCPRRLYQIMLACWRAEPGRRPSFAYLTERLDQVRPFEVIAMQNFDEADRLGLEAGDTVIVSDGRPQDFWWYGQNRRTGEIGSFPRGIVQRDSKLSSEDISRPLASSFIHTDHVGESSVDRLAYVTDGRETPTNRRPSLASAPCMPHSDTGSRNFATTSSLCDDQDTTLVGSTPSTYMTTLERLRREQSEGFWTPIPDADSIAGPDFGWTKLASEDGYSLCSSMDQLSLDTQNQLSSPIVTDRYDDQEDEQAVLDRTPRATVGSIRCAIKPGVPRANVPSAPVRHAPLFYDPSDDQSPMVLPAPPGPEDETNISTAQTRTVSAHSCQSKGLAADYGRPVDHSDPRQSASSLNCDTPSDMPTSVSSRQRSDGRRYARSTYRRSESQPGQAPLSVPGTDPDCSPKSSAQTPAPPLIDLYSPALKPNPLFGSMQFPVPSAPLCDPHLPYYFPPYRRTHWVHFPGAESHQIPPPIPGRPHSVATDPSVSAIDPVVTTSSTGRNMTKSIDPFDCARLSNALPDPPPTDNPFDWGTGKPGENGEHRSVTPTTSTTNLGHTSTLSPSVAQLGPVGQASPRLESQLLVSSAAPSNPFISNSMQQSTTSHSVTPRSSETVSSSSAPVSDEGEAFKDPSPVPDGGRNAEEQQSSLFTSCCTTSNDVSLSVEIMCVCTQLPGVLEDEARQALAYLLNPFISVIPYLVVPPLPSAPLYQSATRVMTEASANRIQLAVRLISANRLHQLGLTTWEIGCQVLSAFNWSLPSAADWLLDRYLCGRRSCW</sequence>
<dbReference type="SMART" id="SM00219">
    <property type="entry name" value="TyrKc"/>
    <property type="match status" value="1"/>
</dbReference>
<dbReference type="AlphaFoldDB" id="A0A4E0RD28"/>
<protein>
    <submittedName>
        <fullName evidence="10">Activated CDC42 kinase 1</fullName>
    </submittedName>
</protein>
<dbReference type="InterPro" id="IPR036028">
    <property type="entry name" value="SH3-like_dom_sf"/>
</dbReference>
<dbReference type="InterPro" id="IPR011009">
    <property type="entry name" value="Kinase-like_dom_sf"/>
</dbReference>
<dbReference type="InterPro" id="IPR008266">
    <property type="entry name" value="Tyr_kinase_AS"/>
</dbReference>
<dbReference type="InterPro" id="IPR037085">
    <property type="entry name" value="Cdc42-bd-like_dom_sf"/>
</dbReference>
<dbReference type="GO" id="GO:0005524">
    <property type="term" value="F:ATP binding"/>
    <property type="evidence" value="ECO:0007669"/>
    <property type="project" value="UniProtKB-UniRule"/>
</dbReference>
<keyword evidence="10" id="KW-0418">Kinase</keyword>
<reference evidence="10" key="1">
    <citation type="submission" date="2019-03" db="EMBL/GenBank/DDBJ databases">
        <title>Improved annotation for the trematode Fasciola hepatica.</title>
        <authorList>
            <person name="Choi Y.-J."/>
            <person name="Martin J."/>
            <person name="Mitreva M."/>
        </authorList>
    </citation>
    <scope>NUCLEOTIDE SEQUENCE [LARGE SCALE GENOMIC DNA]</scope>
</reference>
<evidence type="ECO:0000256" key="6">
    <source>
        <dbReference type="SAM" id="MobiDB-lite"/>
    </source>
</evidence>
<feature type="compositionally biased region" description="Polar residues" evidence="6">
    <location>
        <begin position="830"/>
        <end position="851"/>
    </location>
</feature>
<dbReference type="InterPro" id="IPR000095">
    <property type="entry name" value="CRIB_dom"/>
</dbReference>
<dbReference type="InterPro" id="IPR017441">
    <property type="entry name" value="Protein_kinase_ATP_BS"/>
</dbReference>
<feature type="compositionally biased region" description="Low complexity" evidence="6">
    <location>
        <begin position="1028"/>
        <end position="1043"/>
    </location>
</feature>
<dbReference type="GO" id="GO:0004714">
    <property type="term" value="F:transmembrane receptor protein tyrosine kinase activity"/>
    <property type="evidence" value="ECO:0007669"/>
    <property type="project" value="UniProtKB-EC"/>
</dbReference>
<dbReference type="PANTHER" id="PTHR24416:SF611">
    <property type="entry name" value="TYROSINE-PROTEIN KINASE TRANSMEMBRANE RECEPTOR ROR"/>
    <property type="match status" value="1"/>
</dbReference>
<keyword evidence="5" id="KW-0547">Nucleotide-binding</keyword>
<proteinExistence type="predicted"/>
<dbReference type="PROSITE" id="PS50002">
    <property type="entry name" value="SH3"/>
    <property type="match status" value="1"/>
</dbReference>
<comment type="subcellular location">
    <subcellularLocation>
        <location evidence="1">Membrane</location>
        <topology evidence="1">Single-pass membrane protein</topology>
    </subcellularLocation>
</comment>
<feature type="region of interest" description="Disordered" evidence="6">
    <location>
        <begin position="177"/>
        <end position="201"/>
    </location>
</feature>
<dbReference type="SMART" id="SM00326">
    <property type="entry name" value="SH3"/>
    <property type="match status" value="1"/>
</dbReference>
<feature type="region of interest" description="Disordered" evidence="6">
    <location>
        <begin position="1072"/>
        <end position="1125"/>
    </location>
</feature>